<feature type="compositionally biased region" description="Pro residues" evidence="1">
    <location>
        <begin position="9"/>
        <end position="24"/>
    </location>
</feature>
<accession>A0A834ZUI2</accession>
<evidence type="ECO:0000313" key="3">
    <source>
        <dbReference type="Proteomes" id="UP000636709"/>
    </source>
</evidence>
<dbReference type="Proteomes" id="UP000636709">
    <property type="component" value="Unassembled WGS sequence"/>
</dbReference>
<dbReference type="AlphaFoldDB" id="A0A834ZUI2"/>
<dbReference type="OrthoDB" id="408631at2759"/>
<organism evidence="2 3">
    <name type="scientific">Digitaria exilis</name>
    <dbReference type="NCBI Taxonomy" id="1010633"/>
    <lineage>
        <taxon>Eukaryota</taxon>
        <taxon>Viridiplantae</taxon>
        <taxon>Streptophyta</taxon>
        <taxon>Embryophyta</taxon>
        <taxon>Tracheophyta</taxon>
        <taxon>Spermatophyta</taxon>
        <taxon>Magnoliopsida</taxon>
        <taxon>Liliopsida</taxon>
        <taxon>Poales</taxon>
        <taxon>Poaceae</taxon>
        <taxon>PACMAD clade</taxon>
        <taxon>Panicoideae</taxon>
        <taxon>Panicodae</taxon>
        <taxon>Paniceae</taxon>
        <taxon>Anthephorinae</taxon>
        <taxon>Digitaria</taxon>
    </lineage>
</organism>
<keyword evidence="3" id="KW-1185">Reference proteome</keyword>
<proteinExistence type="predicted"/>
<name>A0A834ZUI2_9POAL</name>
<feature type="compositionally biased region" description="Low complexity" evidence="1">
    <location>
        <begin position="25"/>
        <end position="35"/>
    </location>
</feature>
<dbReference type="EMBL" id="JACEFO010003314">
    <property type="protein sequence ID" value="KAF8641600.1"/>
    <property type="molecule type" value="Genomic_DNA"/>
</dbReference>
<feature type="region of interest" description="Disordered" evidence="1">
    <location>
        <begin position="1"/>
        <end position="44"/>
    </location>
</feature>
<comment type="caution">
    <text evidence="2">The sequence shown here is derived from an EMBL/GenBank/DDBJ whole genome shotgun (WGS) entry which is preliminary data.</text>
</comment>
<evidence type="ECO:0000313" key="2">
    <source>
        <dbReference type="EMBL" id="KAF8641600.1"/>
    </source>
</evidence>
<evidence type="ECO:0000256" key="1">
    <source>
        <dbReference type="SAM" id="MobiDB-lite"/>
    </source>
</evidence>
<gene>
    <name evidence="2" type="ORF">HU200_067791</name>
</gene>
<reference evidence="2" key="1">
    <citation type="submission" date="2020-07" db="EMBL/GenBank/DDBJ databases">
        <title>Genome sequence and genetic diversity analysis of an under-domesticated orphan crop, white fonio (Digitaria exilis).</title>
        <authorList>
            <person name="Bennetzen J.L."/>
            <person name="Chen S."/>
            <person name="Ma X."/>
            <person name="Wang X."/>
            <person name="Yssel A.E.J."/>
            <person name="Chaluvadi S.R."/>
            <person name="Johnson M."/>
            <person name="Gangashetty P."/>
            <person name="Hamidou F."/>
            <person name="Sanogo M.D."/>
            <person name="Zwaenepoel A."/>
            <person name="Wallace J."/>
            <person name="Van De Peer Y."/>
            <person name="Van Deynze A."/>
        </authorList>
    </citation>
    <scope>NUCLEOTIDE SEQUENCE</scope>
    <source>
        <tissue evidence="2">Leaves</tissue>
    </source>
</reference>
<sequence>MTTRGPLSGRPPSPPTHGSPPTPTQPARSSPASASGRGGEGHASTAAIEATLVVSEGEDHGFHLYSPLRATSRRLMESIAHFINPPPVNGGGLHLRAGEGNKSSRMMNTTRLLATTAMTTKHVMLGVPTRPFTDVFGYGMDIKQYCSGPTCKAAGTSKLGGRGKAAAFNKANYGGLFKGPVRPNKAYKGPSSAAAFLGIHAIKNFF</sequence>
<protein>
    <submittedName>
        <fullName evidence="2">Uncharacterized protein</fullName>
    </submittedName>
</protein>